<dbReference type="RefSeq" id="WP_073196910.1">
    <property type="nucleotide sequence ID" value="NZ_FQXO01000046.1"/>
</dbReference>
<accession>A0A1M5V0L2</accession>
<proteinExistence type="predicted"/>
<dbReference type="PROSITE" id="PS51272">
    <property type="entry name" value="SLH"/>
    <property type="match status" value="2"/>
</dbReference>
<name>A0A1M5V0L2_9FIRM</name>
<evidence type="ECO:0000313" key="2">
    <source>
        <dbReference type="EMBL" id="SHH68802.1"/>
    </source>
</evidence>
<reference evidence="3" key="1">
    <citation type="submission" date="2016-11" db="EMBL/GenBank/DDBJ databases">
        <authorList>
            <person name="Varghese N."/>
            <person name="Submissions S."/>
        </authorList>
    </citation>
    <scope>NUCLEOTIDE SEQUENCE [LARGE SCALE GENOMIC DNA]</scope>
    <source>
        <strain evidence="3">DSM 13643</strain>
    </source>
</reference>
<evidence type="ECO:0000259" key="1">
    <source>
        <dbReference type="PROSITE" id="PS51272"/>
    </source>
</evidence>
<dbReference type="InterPro" id="IPR051465">
    <property type="entry name" value="Cell_Envelope_Struct_Comp"/>
</dbReference>
<evidence type="ECO:0000313" key="3">
    <source>
        <dbReference type="Proteomes" id="UP000183967"/>
    </source>
</evidence>
<dbReference type="PANTHER" id="PTHR43308">
    <property type="entry name" value="OUTER MEMBRANE PROTEIN ALPHA-RELATED"/>
    <property type="match status" value="1"/>
</dbReference>
<dbReference type="InterPro" id="IPR001119">
    <property type="entry name" value="SLH_dom"/>
</dbReference>
<organism evidence="2 3">
    <name type="scientific">Caloranaerobacter azorensis DSM 13643</name>
    <dbReference type="NCBI Taxonomy" id="1121264"/>
    <lineage>
        <taxon>Bacteria</taxon>
        <taxon>Bacillati</taxon>
        <taxon>Bacillota</taxon>
        <taxon>Tissierellia</taxon>
        <taxon>Tissierellales</taxon>
        <taxon>Thermohalobacteraceae</taxon>
        <taxon>Caloranaerobacter</taxon>
    </lineage>
</organism>
<dbReference type="EMBL" id="FQXO01000046">
    <property type="protein sequence ID" value="SHH68802.1"/>
    <property type="molecule type" value="Genomic_DNA"/>
</dbReference>
<dbReference type="PANTHER" id="PTHR43308:SF5">
    <property type="entry name" value="S-LAYER PROTEIN _ PEPTIDOGLYCAN ENDO-BETA-N-ACETYLGLUCOSAMINIDASE"/>
    <property type="match status" value="1"/>
</dbReference>
<dbReference type="Proteomes" id="UP000183967">
    <property type="component" value="Unassembled WGS sequence"/>
</dbReference>
<dbReference type="OrthoDB" id="174569at2"/>
<protein>
    <submittedName>
        <fullName evidence="2">S-layer homology domain-containing protein</fullName>
    </submittedName>
</protein>
<keyword evidence="3" id="KW-1185">Reference proteome</keyword>
<gene>
    <name evidence="2" type="ORF">SAMN02745135_01677</name>
</gene>
<feature type="domain" description="SLH" evidence="1">
    <location>
        <begin position="147"/>
        <end position="210"/>
    </location>
</feature>
<dbReference type="AlphaFoldDB" id="A0A1M5V0L2"/>
<dbReference type="Pfam" id="PF00395">
    <property type="entry name" value="SLH"/>
    <property type="match status" value="2"/>
</dbReference>
<sequence length="373" mass="43665">MKKILTFTLALILLLNLTLITDSTVYAKGKRFHDLKTTDWFYETVDVLTSQGLIDGYPDGTFRPNDSILVSEFITLVVRIKDKSVKNGTLIWYKPYVDRAKELGLVLDGEFDTYERNITRGEMAKIIYRALSSEEQVSSDKDLEKYKDQIKDFNTIPLNLKTYILKSYATGIMAGYPDGTFKPQNDANRAEAATMIRRLIDKNFRQIPKLVQKHEKLVVNGENLTVTNKEVIDPYYKIMEIMNNSNGYIREYKADNNNLIDIYYLPKKDSYLHEYYMNVLVYYNPQDELEKNYPYFIAVKILNEDTKKILEETLKVLYPKTYKSIYDYFVDLYENGPVENTGLEKEGKQENRRYKIYNRGYTGVEIEIGRLEN</sequence>
<feature type="domain" description="SLH" evidence="1">
    <location>
        <begin position="28"/>
        <end position="91"/>
    </location>
</feature>